<dbReference type="GO" id="GO:0016787">
    <property type="term" value="F:hydrolase activity"/>
    <property type="evidence" value="ECO:0007669"/>
    <property type="project" value="UniProtKB-KW"/>
</dbReference>
<dbReference type="Gene3D" id="3.40.50.300">
    <property type="entry name" value="P-loop containing nucleotide triphosphate hydrolases"/>
    <property type="match status" value="2"/>
</dbReference>
<evidence type="ECO:0000256" key="5">
    <source>
        <dbReference type="ARBA" id="ARBA00022840"/>
    </source>
</evidence>
<evidence type="ECO:0000256" key="10">
    <source>
        <dbReference type="ARBA" id="ARBA00048988"/>
    </source>
</evidence>
<keyword evidence="2" id="KW-0547">Nucleotide-binding</keyword>
<dbReference type="GO" id="GO:0005524">
    <property type="term" value="F:ATP binding"/>
    <property type="evidence" value="ECO:0007669"/>
    <property type="project" value="UniProtKB-KW"/>
</dbReference>
<dbReference type="PANTHER" id="PTHR47835">
    <property type="entry name" value="HFM1, ATP DEPENDENT DNA HELICASE HOMOLOG"/>
    <property type="match status" value="1"/>
</dbReference>
<keyword evidence="4" id="KW-0347">Helicase</keyword>
<dbReference type="SMART" id="SM00487">
    <property type="entry name" value="DEXDc"/>
    <property type="match status" value="1"/>
</dbReference>
<evidence type="ECO:0000256" key="1">
    <source>
        <dbReference type="ARBA" id="ARBA00010140"/>
    </source>
</evidence>
<dbReference type="Pfam" id="PF00271">
    <property type="entry name" value="Helicase_C"/>
    <property type="match status" value="1"/>
</dbReference>
<dbReference type="SMART" id="SM00973">
    <property type="entry name" value="Sec63"/>
    <property type="match status" value="1"/>
</dbReference>
<dbReference type="PROSITE" id="PS51194">
    <property type="entry name" value="HELICASE_CTER"/>
    <property type="match status" value="1"/>
</dbReference>
<keyword evidence="3" id="KW-0378">Hydrolase</keyword>
<keyword evidence="15" id="KW-1185">Reference proteome</keyword>
<dbReference type="Pfam" id="PF00270">
    <property type="entry name" value="DEAD"/>
    <property type="match status" value="1"/>
</dbReference>
<dbReference type="InterPro" id="IPR014001">
    <property type="entry name" value="Helicase_ATP-bd"/>
</dbReference>
<dbReference type="Gene3D" id="1.10.3380.10">
    <property type="entry name" value="Sec63 N-terminal domain-like domain"/>
    <property type="match status" value="1"/>
</dbReference>
<evidence type="ECO:0000256" key="2">
    <source>
        <dbReference type="ARBA" id="ARBA00022741"/>
    </source>
</evidence>
<keyword evidence="6" id="KW-0413">Isomerase</keyword>
<keyword evidence="5" id="KW-0067">ATP-binding</keyword>
<dbReference type="InterPro" id="IPR057842">
    <property type="entry name" value="WH_MER3"/>
</dbReference>
<comment type="similarity">
    <text evidence="1">Belongs to the helicase family. SKI2 subfamily.</text>
</comment>
<reference evidence="14 15" key="1">
    <citation type="submission" date="2023-03" db="EMBL/GenBank/DDBJ databases">
        <title>Genome sequence of Lichtheimia ornata CBS 291.66.</title>
        <authorList>
            <person name="Mohabir J.T."/>
            <person name="Shea T.P."/>
            <person name="Kurbessoian T."/>
            <person name="Berby B."/>
            <person name="Fontaine J."/>
            <person name="Livny J."/>
            <person name="Gnirke A."/>
            <person name="Stajich J.E."/>
            <person name="Cuomo C.A."/>
        </authorList>
    </citation>
    <scope>NUCLEOTIDE SEQUENCE [LARGE SCALE GENOMIC DNA]</scope>
    <source>
        <strain evidence="14">CBS 291.66</strain>
    </source>
</reference>
<feature type="region of interest" description="Disordered" evidence="11">
    <location>
        <begin position="1254"/>
        <end position="1281"/>
    </location>
</feature>
<dbReference type="Proteomes" id="UP001234581">
    <property type="component" value="Unassembled WGS sequence"/>
</dbReference>
<dbReference type="RefSeq" id="XP_058347243.1">
    <property type="nucleotide sequence ID" value="XM_058482112.1"/>
</dbReference>
<evidence type="ECO:0000256" key="9">
    <source>
        <dbReference type="ARBA" id="ARBA00034808"/>
    </source>
</evidence>
<dbReference type="InterPro" id="IPR004179">
    <property type="entry name" value="Sec63-dom"/>
</dbReference>
<dbReference type="Pfam" id="PF02889">
    <property type="entry name" value="Sec63"/>
    <property type="match status" value="1"/>
</dbReference>
<dbReference type="InterPro" id="IPR001650">
    <property type="entry name" value="Helicase_C-like"/>
</dbReference>
<dbReference type="PANTHER" id="PTHR47835:SF3">
    <property type="entry name" value="HELICASE FOR MEIOSIS 1"/>
    <property type="match status" value="1"/>
</dbReference>
<gene>
    <name evidence="14" type="ORF">O0I10_002024</name>
</gene>
<organism evidence="14 15">
    <name type="scientific">Lichtheimia ornata</name>
    <dbReference type="NCBI Taxonomy" id="688661"/>
    <lineage>
        <taxon>Eukaryota</taxon>
        <taxon>Fungi</taxon>
        <taxon>Fungi incertae sedis</taxon>
        <taxon>Mucoromycota</taxon>
        <taxon>Mucoromycotina</taxon>
        <taxon>Mucoromycetes</taxon>
        <taxon>Mucorales</taxon>
        <taxon>Lichtheimiaceae</taxon>
        <taxon>Lichtheimia</taxon>
    </lineage>
</organism>
<dbReference type="InterPro" id="IPR036388">
    <property type="entry name" value="WH-like_DNA-bd_sf"/>
</dbReference>
<evidence type="ECO:0000256" key="3">
    <source>
        <dbReference type="ARBA" id="ARBA00022801"/>
    </source>
</evidence>
<feature type="region of interest" description="Disordered" evidence="11">
    <location>
        <begin position="1029"/>
        <end position="1087"/>
    </location>
</feature>
<evidence type="ECO:0000259" key="13">
    <source>
        <dbReference type="PROSITE" id="PS51194"/>
    </source>
</evidence>
<accession>A0AAD7Y160</accession>
<dbReference type="CDD" id="cd18795">
    <property type="entry name" value="SF2_C_Ski2"/>
    <property type="match status" value="1"/>
</dbReference>
<feature type="compositionally biased region" description="Low complexity" evidence="11">
    <location>
        <begin position="116"/>
        <end position="125"/>
    </location>
</feature>
<comment type="catalytic activity">
    <reaction evidence="10">
        <text>ATP + H2O = ADP + phosphate + H(+)</text>
        <dbReference type="Rhea" id="RHEA:13065"/>
        <dbReference type="ChEBI" id="CHEBI:15377"/>
        <dbReference type="ChEBI" id="CHEBI:15378"/>
        <dbReference type="ChEBI" id="CHEBI:30616"/>
        <dbReference type="ChEBI" id="CHEBI:43474"/>
        <dbReference type="ChEBI" id="CHEBI:456216"/>
        <dbReference type="EC" id="5.6.2.4"/>
    </reaction>
</comment>
<feature type="compositionally biased region" description="Low complexity" evidence="11">
    <location>
        <begin position="1261"/>
        <end position="1276"/>
    </location>
</feature>
<dbReference type="GO" id="GO:0051321">
    <property type="term" value="P:meiotic cell cycle"/>
    <property type="evidence" value="ECO:0007669"/>
    <property type="project" value="UniProtKB-KW"/>
</dbReference>
<dbReference type="Gene3D" id="1.10.10.10">
    <property type="entry name" value="Winged helix-like DNA-binding domain superfamily/Winged helix DNA-binding domain"/>
    <property type="match status" value="1"/>
</dbReference>
<dbReference type="EMBL" id="JARTCD010000005">
    <property type="protein sequence ID" value="KAJ8662330.1"/>
    <property type="molecule type" value="Genomic_DNA"/>
</dbReference>
<dbReference type="GO" id="GO:0003676">
    <property type="term" value="F:nucleic acid binding"/>
    <property type="evidence" value="ECO:0007669"/>
    <property type="project" value="InterPro"/>
</dbReference>
<dbReference type="InterPro" id="IPR011545">
    <property type="entry name" value="DEAD/DEAH_box_helicase_dom"/>
</dbReference>
<feature type="region of interest" description="Disordered" evidence="11">
    <location>
        <begin position="1296"/>
        <end position="1337"/>
    </location>
</feature>
<comment type="caution">
    <text evidence="14">The sequence shown here is derived from an EMBL/GenBank/DDBJ whole genome shotgun (WGS) entry which is preliminary data.</text>
</comment>
<comment type="catalytic activity">
    <reaction evidence="8">
        <text>Couples ATP hydrolysis with the unwinding of duplex DNA by translocating in the 3'-5' direction.</text>
        <dbReference type="EC" id="5.6.2.4"/>
    </reaction>
</comment>
<evidence type="ECO:0000259" key="12">
    <source>
        <dbReference type="PROSITE" id="PS51192"/>
    </source>
</evidence>
<dbReference type="InterPro" id="IPR052247">
    <property type="entry name" value="Meiotic_Crossover_Helicase"/>
</dbReference>
<evidence type="ECO:0000256" key="7">
    <source>
        <dbReference type="ARBA" id="ARBA00023254"/>
    </source>
</evidence>
<dbReference type="GO" id="GO:0043138">
    <property type="term" value="F:3'-5' DNA helicase activity"/>
    <property type="evidence" value="ECO:0007669"/>
    <property type="project" value="UniProtKB-EC"/>
</dbReference>
<dbReference type="EC" id="5.6.2.4" evidence="9"/>
<evidence type="ECO:0000256" key="4">
    <source>
        <dbReference type="ARBA" id="ARBA00022806"/>
    </source>
</evidence>
<dbReference type="SMART" id="SM00490">
    <property type="entry name" value="HELICc"/>
    <property type="match status" value="1"/>
</dbReference>
<name>A0AAD7Y160_9FUNG</name>
<feature type="domain" description="Helicase C-terminal" evidence="13">
    <location>
        <begin position="386"/>
        <end position="575"/>
    </location>
</feature>
<evidence type="ECO:0000256" key="8">
    <source>
        <dbReference type="ARBA" id="ARBA00034617"/>
    </source>
</evidence>
<dbReference type="PROSITE" id="PS51192">
    <property type="entry name" value="HELICASE_ATP_BIND_1"/>
    <property type="match status" value="1"/>
</dbReference>
<evidence type="ECO:0000313" key="15">
    <source>
        <dbReference type="Proteomes" id="UP001234581"/>
    </source>
</evidence>
<evidence type="ECO:0000256" key="11">
    <source>
        <dbReference type="SAM" id="MobiDB-lite"/>
    </source>
</evidence>
<protein>
    <recommendedName>
        <fullName evidence="9">DNA 3'-5' helicase</fullName>
        <ecNumber evidence="9">5.6.2.4</ecNumber>
    </recommendedName>
</protein>
<feature type="region of interest" description="Disordered" evidence="11">
    <location>
        <begin position="112"/>
        <end position="133"/>
    </location>
</feature>
<evidence type="ECO:0000313" key="14">
    <source>
        <dbReference type="EMBL" id="KAJ8662330.1"/>
    </source>
</evidence>
<sequence>MQPRKKARYTYQHEWCPTRLPLGTSLENLSTSHPMPVIGSSAPLGVDNENAISRWLDEEEALISNDENKASSSMDALHQFRSFSTQPPAQPSAQHHRSPMTQSIAPLTQSIASSYQQQQQRQQRQLGSNGVQLRSPNEIGLPYRNVFKFKFFNAMQSSCFDQALYTDTNMVISGKYPNAVFVSQSCLSIFVSPAPTGSGKTALIELAMIRVLSSVKSEGKIIYMAPTKALCSQKAKEWSQKFKCLGATCKEYTGDTDFATVSAIKSSTIIVTTPEKWDSMTRRWKDHKQLMSLIKLFVIDEVHILNEDRGAVLEACVSRMKTMQHNIRFLAISATVPNVNDIAEWLQGEALTFSEEFRPVKLERIVYGFPFSGDNMFVFDKRLDWKLLEMIENHSNDKPVLIFCSTRKSAQGACETLCKLMDSKSIATLGSNAYRPDTVDVKDKKLKELFKRGIGYHHAGLDAKDRAAVEGQFTDRRIRVVATTSTLALGVNLPTYLVIIKSTKCYQNGSMVDYSDIELLQMIGRAGRPGMEDAGCAVIMTTAEKEERYKTIVDGTAPIESCLHLNLIEHLMSEICLGTISDNESQSKWLRSTFLHVRVQKNPNHYNIHNTSSIRGSAAAAAEEILQVIGQKCFDDLVETNLVGKRRNPGQASNSYNATAYGDAMDKYYIKYNTMKTIMASSSCSSVRDVLELVSHAEEFASMRFTTGEKPFLNSLQKNPNIRFPTTTGKVSSIADKIFLVIQCVFGDISLYNTSVGSNLAVSSVQILHQASRITKCIIDCSIHEKDAIKLKHALGLHQSLQAKMWPSSSYVTRQIDKIGKQMSTSLVKAGVTSFEHLRQLDAGRIELILHRNPPFGNQIKDAVDTLPMFDLVMQAIDSKNKAHNKRVTLQLDVSVSNSKTIPYRRFGKGCYAQVWTETDQHQLLDFRRISVQKLQEKSQRFYISTERCSQPTKITCYVQSEGYVGLDISRTLLIDGSTSEAPSNGVQMAMQPKDDQHVVTTENLIGVDVPFFDDISFDSDTWLNLSAGNTPPVSRENGDSTLTAAPGNSKNANNKVSDTATTTKGKEKARSSRRRKGKEPQECKHKCRNKETCKHSCCKFKVEPTIIQLDDTPIATPKPTQEELLYEWDSLMDDLSIALTPMLATTSIDIPQSSPQQPTTPWHSIPAEDPLSDHDEDWQQFIDEIMKEAENKASTEISTPANTIVLSDGPSLLDEGIDERVPVFNIEDQPQPRNPTRYAFWDSIGDYAYRTLNSQRNPDTTTRSINVSTSTSSLSRMVPLPTSAIGRMIASTTAKNDNTTHQQQQQASKQKSNRSNSIPTRRLDENATIVPSTQPD</sequence>
<feature type="compositionally biased region" description="Low complexity" evidence="11">
    <location>
        <begin position="1303"/>
        <end position="1318"/>
    </location>
</feature>
<keyword evidence="7" id="KW-0469">Meiosis</keyword>
<evidence type="ECO:0000256" key="6">
    <source>
        <dbReference type="ARBA" id="ARBA00023235"/>
    </source>
</evidence>
<dbReference type="InterPro" id="IPR027417">
    <property type="entry name" value="P-loop_NTPase"/>
</dbReference>
<dbReference type="GeneID" id="83209442"/>
<feature type="compositionally biased region" description="Polar residues" evidence="11">
    <location>
        <begin position="1040"/>
        <end position="1064"/>
    </location>
</feature>
<proteinExistence type="inferred from homology"/>
<dbReference type="SUPFAM" id="SSF158702">
    <property type="entry name" value="Sec63 N-terminal domain-like"/>
    <property type="match status" value="1"/>
</dbReference>
<feature type="domain" description="Helicase ATP-binding" evidence="12">
    <location>
        <begin position="194"/>
        <end position="354"/>
    </location>
</feature>
<dbReference type="Pfam" id="PF23445">
    <property type="entry name" value="WHD_SNRNP200"/>
    <property type="match status" value="1"/>
</dbReference>
<dbReference type="SUPFAM" id="SSF52540">
    <property type="entry name" value="P-loop containing nucleoside triphosphate hydrolases"/>
    <property type="match status" value="1"/>
</dbReference>